<feature type="compositionally biased region" description="Basic and acidic residues" evidence="1">
    <location>
        <begin position="44"/>
        <end position="55"/>
    </location>
</feature>
<dbReference type="AlphaFoldDB" id="A0A498S7W5"/>
<feature type="compositionally biased region" description="Polar residues" evidence="1">
    <location>
        <begin position="101"/>
        <end position="112"/>
    </location>
</feature>
<sequence>MPIGGNGMHRGWVGYGSDRDGGKYVENGWQDSWQSGQNTGNSGWDKKQTSDDNWDKFGNQKWSWGNGGSHGWGSWSSDITKNGDSSDSSDSIVQGPEIYTSWGNTNTDSWKSNGGGEGWRKWEADDQGSGSGSREYGGWKSWKSGSGVGRWDSWNSGPNSGSMDSLKRNNKPISAKAEAFAKASIDP</sequence>
<dbReference type="STRING" id="6277.A0A498S7W5"/>
<feature type="compositionally biased region" description="Polar residues" evidence="1">
    <location>
        <begin position="29"/>
        <end position="42"/>
    </location>
</feature>
<reference evidence="2 3" key="1">
    <citation type="submission" date="2018-08" db="EMBL/GenBank/DDBJ databases">
        <authorList>
            <person name="Laetsch R D."/>
            <person name="Stevens L."/>
            <person name="Kumar S."/>
            <person name="Blaxter L. M."/>
        </authorList>
    </citation>
    <scope>NUCLEOTIDE SEQUENCE [LARGE SCALE GENOMIC DNA]</scope>
</reference>
<gene>
    <name evidence="2" type="ORF">NAV_LOCUS2553</name>
</gene>
<feature type="compositionally biased region" description="Polar residues" evidence="1">
    <location>
        <begin position="78"/>
        <end position="92"/>
    </location>
</feature>
<evidence type="ECO:0000256" key="1">
    <source>
        <dbReference type="SAM" id="MobiDB-lite"/>
    </source>
</evidence>
<dbReference type="EMBL" id="UPTC01000275">
    <property type="protein sequence ID" value="VBB27723.1"/>
    <property type="molecule type" value="Genomic_DNA"/>
</dbReference>
<protein>
    <submittedName>
        <fullName evidence="2">Uncharacterized protein</fullName>
    </submittedName>
</protein>
<accession>A0A498S7W5</accession>
<evidence type="ECO:0000313" key="2">
    <source>
        <dbReference type="EMBL" id="VBB27723.1"/>
    </source>
</evidence>
<dbReference type="Proteomes" id="UP000276991">
    <property type="component" value="Unassembled WGS sequence"/>
</dbReference>
<feature type="compositionally biased region" description="Polar residues" evidence="1">
    <location>
        <begin position="153"/>
        <end position="163"/>
    </location>
</feature>
<organism evidence="2 3">
    <name type="scientific">Acanthocheilonema viteae</name>
    <name type="common">Filarial nematode worm</name>
    <name type="synonym">Dipetalonema viteae</name>
    <dbReference type="NCBI Taxonomy" id="6277"/>
    <lineage>
        <taxon>Eukaryota</taxon>
        <taxon>Metazoa</taxon>
        <taxon>Ecdysozoa</taxon>
        <taxon>Nematoda</taxon>
        <taxon>Chromadorea</taxon>
        <taxon>Rhabditida</taxon>
        <taxon>Spirurina</taxon>
        <taxon>Spiruromorpha</taxon>
        <taxon>Filarioidea</taxon>
        <taxon>Onchocercidae</taxon>
        <taxon>Acanthocheilonema</taxon>
    </lineage>
</organism>
<proteinExistence type="predicted"/>
<name>A0A498S7W5_ACAVI</name>
<evidence type="ECO:0000313" key="3">
    <source>
        <dbReference type="Proteomes" id="UP000276991"/>
    </source>
</evidence>
<keyword evidence="3" id="KW-1185">Reference proteome</keyword>
<feature type="region of interest" description="Disordered" evidence="1">
    <location>
        <begin position="1"/>
        <end position="170"/>
    </location>
</feature>
<dbReference type="OrthoDB" id="5850703at2759"/>